<keyword evidence="2" id="KW-0808">Transferase</keyword>
<dbReference type="InterPro" id="IPR008220">
    <property type="entry name" value="HAT_MetX-like"/>
</dbReference>
<feature type="compositionally biased region" description="Polar residues" evidence="4">
    <location>
        <begin position="252"/>
        <end position="267"/>
    </location>
</feature>
<keyword evidence="6" id="KW-0378">Hydrolase</keyword>
<dbReference type="InterPro" id="IPR000073">
    <property type="entry name" value="AB_hydrolase_1"/>
</dbReference>
<keyword evidence="7" id="KW-1185">Reference proteome</keyword>
<dbReference type="GO" id="GO:0004414">
    <property type="term" value="F:homoserine O-acetyltransferase activity"/>
    <property type="evidence" value="ECO:0007669"/>
    <property type="project" value="TreeGrafter"/>
</dbReference>
<comment type="similarity">
    <text evidence="1">Belongs to the AB hydrolase superfamily. MetX family.</text>
</comment>
<dbReference type="SUPFAM" id="SSF53474">
    <property type="entry name" value="alpha/beta-Hydrolases"/>
    <property type="match status" value="1"/>
</dbReference>
<comment type="caution">
    <text evidence="6">The sequence shown here is derived from an EMBL/GenBank/DDBJ whole genome shotgun (WGS) entry which is preliminary data.</text>
</comment>
<protein>
    <submittedName>
        <fullName evidence="6">Alpha/Beta hydrolase protein</fullName>
    </submittedName>
</protein>
<dbReference type="GO" id="GO:0016787">
    <property type="term" value="F:hydrolase activity"/>
    <property type="evidence" value="ECO:0007669"/>
    <property type="project" value="UniProtKB-KW"/>
</dbReference>
<dbReference type="PANTHER" id="PTHR32268:SF11">
    <property type="entry name" value="HOMOSERINE O-ACETYLTRANSFERASE"/>
    <property type="match status" value="1"/>
</dbReference>
<organism evidence="6 7">
    <name type="scientific">Phakopsora pachyrhizi</name>
    <name type="common">Asian soybean rust disease fungus</name>
    <dbReference type="NCBI Taxonomy" id="170000"/>
    <lineage>
        <taxon>Eukaryota</taxon>
        <taxon>Fungi</taxon>
        <taxon>Dikarya</taxon>
        <taxon>Basidiomycota</taxon>
        <taxon>Pucciniomycotina</taxon>
        <taxon>Pucciniomycetes</taxon>
        <taxon>Pucciniales</taxon>
        <taxon>Phakopsoraceae</taxon>
        <taxon>Phakopsora</taxon>
    </lineage>
</organism>
<evidence type="ECO:0000313" key="6">
    <source>
        <dbReference type="EMBL" id="CAH7689066.1"/>
    </source>
</evidence>
<evidence type="ECO:0000256" key="1">
    <source>
        <dbReference type="ARBA" id="ARBA00006886"/>
    </source>
</evidence>
<proteinExistence type="inferred from homology"/>
<dbReference type="NCBIfam" id="TIGR01392">
    <property type="entry name" value="homoserO_Ac_trn"/>
    <property type="match status" value="1"/>
</dbReference>
<dbReference type="GO" id="GO:0009086">
    <property type="term" value="P:methionine biosynthetic process"/>
    <property type="evidence" value="ECO:0007669"/>
    <property type="project" value="TreeGrafter"/>
</dbReference>
<dbReference type="InterPro" id="IPR029058">
    <property type="entry name" value="AB_hydrolase_fold"/>
</dbReference>
<feature type="region of interest" description="Disordered" evidence="4">
    <location>
        <begin position="252"/>
        <end position="275"/>
    </location>
</feature>
<name>A0AAV0BS43_PHAPC</name>
<evidence type="ECO:0000256" key="3">
    <source>
        <dbReference type="PIRSR" id="PIRSR000443-1"/>
    </source>
</evidence>
<gene>
    <name evidence="6" type="ORF">PPACK8108_LOCUS24125</name>
</gene>
<dbReference type="Proteomes" id="UP001153365">
    <property type="component" value="Unassembled WGS sequence"/>
</dbReference>
<sequence length="464" mass="50806">MLIIFIPVVSYSEPSPSTPFSNLIPNQIIANVSHLKLVSGVILKDVPIAYRVWGKLNQEGNNCMVICHALTGSADVEDWWGPLMGPGLVFDPTRYFIFCANVLGSPYGTASPVTVNPATGKRWGPEFPSTTPRDDIALQKIILDHLGVRSISVVIGGSMGGMTCLEWPLCTPSGYVHNIVPIATCPRHSAWGISWGEAQRQSIYSDPKYLGGYYDEKDPPVIGLAAARMAALLTYRSRDSFENRFGRKQVALSESQSINGTGSSDPRSASVGDERQLKNATVKAVAAHNEGHRLQSQTKEGNHLGECLAENEIPVSQIFSAQSYLRYQGDKFVARFDANCYIHLTRKLDSHDVNNGRQGNALSLVPHGALVVAINTDGLFTLIEQRELTNSLPDAKLVIVESTDGHDGFLLEFEQINRHVLNHLKARLPQLYSSKTAPETGEISETPIFKKGVLRGVEGDITNW</sequence>
<feature type="active site" evidence="3">
    <location>
        <position position="377"/>
    </location>
</feature>
<dbReference type="PANTHER" id="PTHR32268">
    <property type="entry name" value="HOMOSERINE O-ACETYLTRANSFERASE"/>
    <property type="match status" value="1"/>
</dbReference>
<evidence type="ECO:0000256" key="2">
    <source>
        <dbReference type="ARBA" id="ARBA00022679"/>
    </source>
</evidence>
<dbReference type="GO" id="GO:0009092">
    <property type="term" value="P:homoserine metabolic process"/>
    <property type="evidence" value="ECO:0007669"/>
    <property type="project" value="TreeGrafter"/>
</dbReference>
<feature type="active site" evidence="3">
    <location>
        <position position="406"/>
    </location>
</feature>
<feature type="domain" description="AB hydrolase-1" evidence="5">
    <location>
        <begin position="64"/>
        <end position="412"/>
    </location>
</feature>
<evidence type="ECO:0000256" key="4">
    <source>
        <dbReference type="SAM" id="MobiDB-lite"/>
    </source>
</evidence>
<dbReference type="Gene3D" id="3.40.50.1820">
    <property type="entry name" value="alpha/beta hydrolase"/>
    <property type="match status" value="1"/>
</dbReference>
<feature type="active site" description="Nucleophile" evidence="3">
    <location>
        <position position="158"/>
    </location>
</feature>
<dbReference type="HAMAP" id="MF_00296">
    <property type="entry name" value="MetX_acyltransf"/>
    <property type="match status" value="1"/>
</dbReference>
<dbReference type="Pfam" id="PF00561">
    <property type="entry name" value="Abhydrolase_1"/>
    <property type="match status" value="1"/>
</dbReference>
<dbReference type="AlphaFoldDB" id="A0AAV0BS43"/>
<evidence type="ECO:0000313" key="7">
    <source>
        <dbReference type="Proteomes" id="UP001153365"/>
    </source>
</evidence>
<reference evidence="6" key="1">
    <citation type="submission" date="2022-06" db="EMBL/GenBank/DDBJ databases">
        <authorList>
            <consortium name="SYNGENTA / RWTH Aachen University"/>
        </authorList>
    </citation>
    <scope>NUCLEOTIDE SEQUENCE</scope>
</reference>
<dbReference type="PIRSF" id="PIRSF000443">
    <property type="entry name" value="Homoser_Ac_trans"/>
    <property type="match status" value="1"/>
</dbReference>
<evidence type="ECO:0000259" key="5">
    <source>
        <dbReference type="Pfam" id="PF00561"/>
    </source>
</evidence>
<accession>A0AAV0BS43</accession>
<dbReference type="EMBL" id="CALTRL010006041">
    <property type="protein sequence ID" value="CAH7689066.1"/>
    <property type="molecule type" value="Genomic_DNA"/>
</dbReference>